<dbReference type="Proteomes" id="UP000054248">
    <property type="component" value="Unassembled WGS sequence"/>
</dbReference>
<name>A0A0C3Q6A1_9AGAM</name>
<keyword evidence="2" id="KW-1185">Reference proteome</keyword>
<sequence length="67" mass="7266">MFLTSGILMSEKLAVPYKPLRLLAGYTAITGSRQATKVSDQVPACLAPKFSSIDRSATHHTAFSRIL</sequence>
<reference evidence="1 2" key="1">
    <citation type="submission" date="2014-04" db="EMBL/GenBank/DDBJ databases">
        <authorList>
            <consortium name="DOE Joint Genome Institute"/>
            <person name="Kuo A."/>
            <person name="Girlanda M."/>
            <person name="Perotto S."/>
            <person name="Kohler A."/>
            <person name="Nagy L.G."/>
            <person name="Floudas D."/>
            <person name="Copeland A."/>
            <person name="Barry K.W."/>
            <person name="Cichocki N."/>
            <person name="Veneault-Fourrey C."/>
            <person name="LaButti K."/>
            <person name="Lindquist E.A."/>
            <person name="Lipzen A."/>
            <person name="Lundell T."/>
            <person name="Morin E."/>
            <person name="Murat C."/>
            <person name="Sun H."/>
            <person name="Tunlid A."/>
            <person name="Henrissat B."/>
            <person name="Grigoriev I.V."/>
            <person name="Hibbett D.S."/>
            <person name="Martin F."/>
            <person name="Nordberg H.P."/>
            <person name="Cantor M.N."/>
            <person name="Hua S.X."/>
        </authorList>
    </citation>
    <scope>NUCLEOTIDE SEQUENCE [LARGE SCALE GENOMIC DNA]</scope>
    <source>
        <strain evidence="1 2">MUT 4182</strain>
    </source>
</reference>
<organism evidence="1 2">
    <name type="scientific">Tulasnella calospora MUT 4182</name>
    <dbReference type="NCBI Taxonomy" id="1051891"/>
    <lineage>
        <taxon>Eukaryota</taxon>
        <taxon>Fungi</taxon>
        <taxon>Dikarya</taxon>
        <taxon>Basidiomycota</taxon>
        <taxon>Agaricomycotina</taxon>
        <taxon>Agaricomycetes</taxon>
        <taxon>Cantharellales</taxon>
        <taxon>Tulasnellaceae</taxon>
        <taxon>Tulasnella</taxon>
    </lineage>
</organism>
<accession>A0A0C3Q6A1</accession>
<dbReference type="HOGENOM" id="CLU_2819747_0_0_1"/>
<proteinExistence type="predicted"/>
<dbReference type="EMBL" id="KN823259">
    <property type="protein sequence ID" value="KIO18799.1"/>
    <property type="molecule type" value="Genomic_DNA"/>
</dbReference>
<feature type="non-terminal residue" evidence="1">
    <location>
        <position position="67"/>
    </location>
</feature>
<protein>
    <submittedName>
        <fullName evidence="1">Uncharacterized protein</fullName>
    </submittedName>
</protein>
<gene>
    <name evidence="1" type="ORF">M407DRAFT_31543</name>
</gene>
<reference evidence="2" key="2">
    <citation type="submission" date="2015-01" db="EMBL/GenBank/DDBJ databases">
        <title>Evolutionary Origins and Diversification of the Mycorrhizal Mutualists.</title>
        <authorList>
            <consortium name="DOE Joint Genome Institute"/>
            <consortium name="Mycorrhizal Genomics Consortium"/>
            <person name="Kohler A."/>
            <person name="Kuo A."/>
            <person name="Nagy L.G."/>
            <person name="Floudas D."/>
            <person name="Copeland A."/>
            <person name="Barry K.W."/>
            <person name="Cichocki N."/>
            <person name="Veneault-Fourrey C."/>
            <person name="LaButti K."/>
            <person name="Lindquist E.A."/>
            <person name="Lipzen A."/>
            <person name="Lundell T."/>
            <person name="Morin E."/>
            <person name="Murat C."/>
            <person name="Riley R."/>
            <person name="Ohm R."/>
            <person name="Sun H."/>
            <person name="Tunlid A."/>
            <person name="Henrissat B."/>
            <person name="Grigoriev I.V."/>
            <person name="Hibbett D.S."/>
            <person name="Martin F."/>
        </authorList>
    </citation>
    <scope>NUCLEOTIDE SEQUENCE [LARGE SCALE GENOMIC DNA]</scope>
    <source>
        <strain evidence="2">MUT 4182</strain>
    </source>
</reference>
<evidence type="ECO:0000313" key="2">
    <source>
        <dbReference type="Proteomes" id="UP000054248"/>
    </source>
</evidence>
<dbReference type="AlphaFoldDB" id="A0A0C3Q6A1"/>
<evidence type="ECO:0000313" key="1">
    <source>
        <dbReference type="EMBL" id="KIO18799.1"/>
    </source>
</evidence>